<dbReference type="AlphaFoldDB" id="A0A0A8Z1A0"/>
<reference evidence="1" key="2">
    <citation type="journal article" date="2015" name="Data Brief">
        <title>Shoot transcriptome of the giant reed, Arundo donax.</title>
        <authorList>
            <person name="Barrero R.A."/>
            <person name="Guerrero F.D."/>
            <person name="Moolhuijzen P."/>
            <person name="Goolsby J.A."/>
            <person name="Tidwell J."/>
            <person name="Bellgard S.E."/>
            <person name="Bellgard M.I."/>
        </authorList>
    </citation>
    <scope>NUCLEOTIDE SEQUENCE</scope>
    <source>
        <tissue evidence="1">Shoot tissue taken approximately 20 cm above the soil surface</tissue>
    </source>
</reference>
<protein>
    <submittedName>
        <fullName evidence="1">Uncharacterized protein</fullName>
    </submittedName>
</protein>
<dbReference type="EMBL" id="GBRH01267365">
    <property type="protein sequence ID" value="JAD30530.1"/>
    <property type="molecule type" value="Transcribed_RNA"/>
</dbReference>
<sequence length="168" mass="19390">MNHISLCNVHIIKHHVQLIKTMNWVSLSSSQHRIRLLTKIRYSMPLPHSSSHNWSEFVTCLLLLLHISIRFLSQATLLIRHHTNPTVLPRYVDPSHVGHLQPIISSTPGLDGQGRLNGNFPDVQHFDHVLNIYRVISNTLNSCRVFSQNLVYHLIQKFGHSPVQNLFY</sequence>
<accession>A0A0A8Z1A0</accession>
<name>A0A0A8Z1A0_ARUDO</name>
<evidence type="ECO:0000313" key="1">
    <source>
        <dbReference type="EMBL" id="JAD30530.1"/>
    </source>
</evidence>
<proteinExistence type="predicted"/>
<reference evidence="1" key="1">
    <citation type="submission" date="2014-09" db="EMBL/GenBank/DDBJ databases">
        <authorList>
            <person name="Magalhaes I.L.F."/>
            <person name="Oliveira U."/>
            <person name="Santos F.R."/>
            <person name="Vidigal T.H.D.A."/>
            <person name="Brescovit A.D."/>
            <person name="Santos A.J."/>
        </authorList>
    </citation>
    <scope>NUCLEOTIDE SEQUENCE</scope>
    <source>
        <tissue evidence="1">Shoot tissue taken approximately 20 cm above the soil surface</tissue>
    </source>
</reference>
<organism evidence="1">
    <name type="scientific">Arundo donax</name>
    <name type="common">Giant reed</name>
    <name type="synonym">Donax arundinaceus</name>
    <dbReference type="NCBI Taxonomy" id="35708"/>
    <lineage>
        <taxon>Eukaryota</taxon>
        <taxon>Viridiplantae</taxon>
        <taxon>Streptophyta</taxon>
        <taxon>Embryophyta</taxon>
        <taxon>Tracheophyta</taxon>
        <taxon>Spermatophyta</taxon>
        <taxon>Magnoliopsida</taxon>
        <taxon>Liliopsida</taxon>
        <taxon>Poales</taxon>
        <taxon>Poaceae</taxon>
        <taxon>PACMAD clade</taxon>
        <taxon>Arundinoideae</taxon>
        <taxon>Arundineae</taxon>
        <taxon>Arundo</taxon>
    </lineage>
</organism>